<feature type="compositionally biased region" description="Basic and acidic residues" evidence="7">
    <location>
        <begin position="470"/>
        <end position="493"/>
    </location>
</feature>
<feature type="compositionally biased region" description="Basic and acidic residues" evidence="7">
    <location>
        <begin position="209"/>
        <end position="222"/>
    </location>
</feature>
<feature type="compositionally biased region" description="Acidic residues" evidence="7">
    <location>
        <begin position="369"/>
        <end position="390"/>
    </location>
</feature>
<dbReference type="GO" id="GO:0032968">
    <property type="term" value="P:positive regulation of transcription elongation by RNA polymerase II"/>
    <property type="evidence" value="ECO:0007669"/>
    <property type="project" value="InterPro"/>
</dbReference>
<reference evidence="8" key="1">
    <citation type="journal article" date="2023" name="Mol. Phylogenet. Evol.">
        <title>Genome-scale phylogeny and comparative genomics of the fungal order Sordariales.</title>
        <authorList>
            <person name="Hensen N."/>
            <person name="Bonometti L."/>
            <person name="Westerberg I."/>
            <person name="Brannstrom I.O."/>
            <person name="Guillou S."/>
            <person name="Cros-Aarteil S."/>
            <person name="Calhoun S."/>
            <person name="Haridas S."/>
            <person name="Kuo A."/>
            <person name="Mondo S."/>
            <person name="Pangilinan J."/>
            <person name="Riley R."/>
            <person name="LaButti K."/>
            <person name="Andreopoulos B."/>
            <person name="Lipzen A."/>
            <person name="Chen C."/>
            <person name="Yan M."/>
            <person name="Daum C."/>
            <person name="Ng V."/>
            <person name="Clum A."/>
            <person name="Steindorff A."/>
            <person name="Ohm R.A."/>
            <person name="Martin F."/>
            <person name="Silar P."/>
            <person name="Natvig D.O."/>
            <person name="Lalanne C."/>
            <person name="Gautier V."/>
            <person name="Ament-Velasquez S.L."/>
            <person name="Kruys A."/>
            <person name="Hutchinson M.I."/>
            <person name="Powell A.J."/>
            <person name="Barry K."/>
            <person name="Miller A.N."/>
            <person name="Grigoriev I.V."/>
            <person name="Debuchy R."/>
            <person name="Gladieux P."/>
            <person name="Hiltunen Thoren M."/>
            <person name="Johannesson H."/>
        </authorList>
    </citation>
    <scope>NUCLEOTIDE SEQUENCE</scope>
    <source>
        <strain evidence="8">PSN293</strain>
    </source>
</reference>
<feature type="region of interest" description="Disordered" evidence="7">
    <location>
        <begin position="350"/>
        <end position="585"/>
    </location>
</feature>
<accession>A0AAN7BC24</accession>
<evidence type="ECO:0000256" key="3">
    <source>
        <dbReference type="ARBA" id="ARBA00023015"/>
    </source>
</evidence>
<comment type="similarity">
    <text evidence="2">Belongs to the TFIIF alpha subunit family.</text>
</comment>
<reference evidence="8" key="2">
    <citation type="submission" date="2023-05" db="EMBL/GenBank/DDBJ databases">
        <authorList>
            <consortium name="Lawrence Berkeley National Laboratory"/>
            <person name="Steindorff A."/>
            <person name="Hensen N."/>
            <person name="Bonometti L."/>
            <person name="Westerberg I."/>
            <person name="Brannstrom I.O."/>
            <person name="Guillou S."/>
            <person name="Cros-Aarteil S."/>
            <person name="Calhoun S."/>
            <person name="Haridas S."/>
            <person name="Kuo A."/>
            <person name="Mondo S."/>
            <person name="Pangilinan J."/>
            <person name="Riley R."/>
            <person name="Labutti K."/>
            <person name="Andreopoulos B."/>
            <person name="Lipzen A."/>
            <person name="Chen C."/>
            <person name="Yanf M."/>
            <person name="Daum C."/>
            <person name="Ng V."/>
            <person name="Clum A."/>
            <person name="Ohm R."/>
            <person name="Martin F."/>
            <person name="Silar P."/>
            <person name="Natvig D."/>
            <person name="Lalanne C."/>
            <person name="Gautier V."/>
            <person name="Ament-Velasquez S.L."/>
            <person name="Kruys A."/>
            <person name="Hutchinson M.I."/>
            <person name="Powell A.J."/>
            <person name="Barry K."/>
            <person name="Miller A.N."/>
            <person name="Grigoriev I.V."/>
            <person name="Debuchy R."/>
            <person name="Gladieux P."/>
            <person name="Thoren M.H."/>
            <person name="Johannesson H."/>
        </authorList>
    </citation>
    <scope>NUCLEOTIDE SEQUENCE</scope>
    <source>
        <strain evidence="8">PSN293</strain>
    </source>
</reference>
<feature type="compositionally biased region" description="Basic residues" evidence="7">
    <location>
        <begin position="429"/>
        <end position="440"/>
    </location>
</feature>
<evidence type="ECO:0000313" key="8">
    <source>
        <dbReference type="EMBL" id="KAK4217807.1"/>
    </source>
</evidence>
<dbReference type="PANTHER" id="PTHR13011:SF0">
    <property type="entry name" value="GENERAL TRANSCRIPTION FACTOR IIF SUBUNIT 1"/>
    <property type="match status" value="1"/>
</dbReference>
<keyword evidence="4" id="KW-0238">DNA-binding</keyword>
<evidence type="ECO:0008006" key="10">
    <source>
        <dbReference type="Google" id="ProtNLM"/>
    </source>
</evidence>
<comment type="subcellular location">
    <subcellularLocation>
        <location evidence="1">Nucleus</location>
    </subcellularLocation>
</comment>
<dbReference type="Proteomes" id="UP001301769">
    <property type="component" value="Unassembled WGS sequence"/>
</dbReference>
<dbReference type="GO" id="GO:0005674">
    <property type="term" value="C:transcription factor TFIIF complex"/>
    <property type="evidence" value="ECO:0007669"/>
    <property type="project" value="TreeGrafter"/>
</dbReference>
<dbReference type="PANTHER" id="PTHR13011">
    <property type="entry name" value="TFIIF-ALPHA"/>
    <property type="match status" value="1"/>
</dbReference>
<gene>
    <name evidence="8" type="ORF">QBC37DRAFT_33124</name>
</gene>
<organism evidence="8 9">
    <name type="scientific">Rhypophila decipiens</name>
    <dbReference type="NCBI Taxonomy" id="261697"/>
    <lineage>
        <taxon>Eukaryota</taxon>
        <taxon>Fungi</taxon>
        <taxon>Dikarya</taxon>
        <taxon>Ascomycota</taxon>
        <taxon>Pezizomycotina</taxon>
        <taxon>Sordariomycetes</taxon>
        <taxon>Sordariomycetidae</taxon>
        <taxon>Sordariales</taxon>
        <taxon>Naviculisporaceae</taxon>
        <taxon>Rhypophila</taxon>
    </lineage>
</organism>
<feature type="compositionally biased region" description="Basic and acidic residues" evidence="7">
    <location>
        <begin position="391"/>
        <end position="401"/>
    </location>
</feature>
<feature type="compositionally biased region" description="Polar residues" evidence="7">
    <location>
        <begin position="525"/>
        <end position="534"/>
    </location>
</feature>
<keyword evidence="3" id="KW-0805">Transcription regulation</keyword>
<sequence>MSAPPSGANGQRPPAPKPKLSAEQAAAMLRRRKQKALNADPLRPRQKPAPKPVMPAPSAKREAEELDPIEAAKRGLEQKLGPKLRELEAARRQNNGWSTEAAAQEYPLVTTKRALLEGIRYHIMRLQDKGGKGSQTFNIMNPEQFPRPVTLHRRDPRLPPAHRMVVKEEQIPSDPAYEAEAERIRKQKADREAQRALDQAQIAPVAKGNEPKQKQQNKKEKPSVFYGRNSDEQKKQSGIRYEETLPWHLEDADGKSGVWVGSYVAGLSDVNCALVIDGGNFRMIPLERWYKFDEKPRFDTLTLDDAENMMKQNKDVKRWVMLDREKQASEQEKNETRSFLRGRARIKMESATSRGALRSEKQDDHDIDMSGDEFQDDDETPGFEADDEDAKESKDRVRREQVGANLFGEGEEGKVEEEEREARLEKYRQKVIGKTTRKKLMKLEHAMDYDDLDSDQDNNPFADSSESDSDTEKDKDKEKEKEEEAKKQAESKDGTAPTDTPPGKQKAAAGPVKKLNNKLKRPGSPNLSDSSGNESTRKKVKTGKGSSSQMPSRSGTPLPGRPKPAGGATSDGEATAGEGSDGGMKLKKKIKIKAAGTGSTSVSRAGSPGKFCFFLSLSRVLELRFD</sequence>
<feature type="region of interest" description="Disordered" evidence="7">
    <location>
        <begin position="167"/>
        <end position="237"/>
    </location>
</feature>
<dbReference type="InterPro" id="IPR008851">
    <property type="entry name" value="TFIIF-alpha"/>
</dbReference>
<evidence type="ECO:0000256" key="6">
    <source>
        <dbReference type="ARBA" id="ARBA00023242"/>
    </source>
</evidence>
<evidence type="ECO:0000256" key="2">
    <source>
        <dbReference type="ARBA" id="ARBA00005249"/>
    </source>
</evidence>
<feature type="region of interest" description="Disordered" evidence="7">
    <location>
        <begin position="1"/>
        <end position="66"/>
    </location>
</feature>
<dbReference type="EMBL" id="MU858057">
    <property type="protein sequence ID" value="KAK4217807.1"/>
    <property type="molecule type" value="Genomic_DNA"/>
</dbReference>
<dbReference type="InterPro" id="IPR011039">
    <property type="entry name" value="TFIIF_interaction"/>
</dbReference>
<keyword evidence="9" id="KW-1185">Reference proteome</keyword>
<dbReference type="GO" id="GO:0001096">
    <property type="term" value="F:TFIIF-class transcription factor complex binding"/>
    <property type="evidence" value="ECO:0007669"/>
    <property type="project" value="TreeGrafter"/>
</dbReference>
<dbReference type="GO" id="GO:0016251">
    <property type="term" value="F:RNA polymerase II general transcription initiation factor activity"/>
    <property type="evidence" value="ECO:0007669"/>
    <property type="project" value="TreeGrafter"/>
</dbReference>
<feature type="compositionally biased region" description="Basic and acidic residues" evidence="7">
    <location>
        <begin position="180"/>
        <end position="195"/>
    </location>
</feature>
<evidence type="ECO:0000256" key="7">
    <source>
        <dbReference type="SAM" id="MobiDB-lite"/>
    </source>
</evidence>
<dbReference type="AlphaFoldDB" id="A0AAN7BC24"/>
<feature type="compositionally biased region" description="Polar residues" evidence="7">
    <location>
        <begin position="544"/>
        <end position="555"/>
    </location>
</feature>
<keyword evidence="6" id="KW-0539">Nucleus</keyword>
<proteinExistence type="inferred from homology"/>
<feature type="compositionally biased region" description="Basic and acidic residues" evidence="7">
    <location>
        <begin position="357"/>
        <end position="368"/>
    </location>
</feature>
<comment type="caution">
    <text evidence="8">The sequence shown here is derived from an EMBL/GenBank/DDBJ whole genome shotgun (WGS) entry which is preliminary data.</text>
</comment>
<dbReference type="SUPFAM" id="SSF50916">
    <property type="entry name" value="Rap30/74 interaction domains"/>
    <property type="match status" value="1"/>
</dbReference>
<evidence type="ECO:0000256" key="5">
    <source>
        <dbReference type="ARBA" id="ARBA00023163"/>
    </source>
</evidence>
<evidence type="ECO:0000256" key="1">
    <source>
        <dbReference type="ARBA" id="ARBA00004123"/>
    </source>
</evidence>
<keyword evidence="5" id="KW-0804">Transcription</keyword>
<name>A0AAN7BC24_9PEZI</name>
<evidence type="ECO:0000256" key="4">
    <source>
        <dbReference type="ARBA" id="ARBA00023125"/>
    </source>
</evidence>
<protein>
    <recommendedName>
        <fullName evidence="10">Transcription initiation factor IIF subunit alpha</fullName>
    </recommendedName>
</protein>
<dbReference type="GO" id="GO:0006367">
    <property type="term" value="P:transcription initiation at RNA polymerase II promoter"/>
    <property type="evidence" value="ECO:0007669"/>
    <property type="project" value="InterPro"/>
</dbReference>
<dbReference type="GO" id="GO:0003677">
    <property type="term" value="F:DNA binding"/>
    <property type="evidence" value="ECO:0007669"/>
    <property type="project" value="UniProtKB-KW"/>
</dbReference>
<evidence type="ECO:0000313" key="9">
    <source>
        <dbReference type="Proteomes" id="UP001301769"/>
    </source>
</evidence>